<sequence length="131" mass="14252">MGAEPPVVVFWDASATVAHTNSGFDAARAVYGAVGSLGEVRSVKYYTNVAHGGQPSSFKLRSELKCAGVTVIDTASCSSVGGSPSKMAIEWRLFYFDLWQPTPSSMHWTIRRPERSFSFPPIRTCATESRS</sequence>
<dbReference type="OrthoDB" id="3045886at2759"/>
<name>A0A8H6II33_9AGAR</name>
<protein>
    <submittedName>
        <fullName evidence="1">Uncharacterized protein</fullName>
    </submittedName>
</protein>
<reference evidence="1 2" key="1">
    <citation type="submission" date="2020-07" db="EMBL/GenBank/DDBJ databases">
        <title>Comparative genomics of pyrophilous fungi reveals a link between fire events and developmental genes.</title>
        <authorList>
            <consortium name="DOE Joint Genome Institute"/>
            <person name="Steindorff A.S."/>
            <person name="Carver A."/>
            <person name="Calhoun S."/>
            <person name="Stillman K."/>
            <person name="Liu H."/>
            <person name="Lipzen A."/>
            <person name="Pangilinan J."/>
            <person name="Labutti K."/>
            <person name="Bruns T.D."/>
            <person name="Grigoriev I.V."/>
        </authorList>
    </citation>
    <scope>NUCLEOTIDE SEQUENCE [LARGE SCALE GENOMIC DNA]</scope>
    <source>
        <strain evidence="1 2">CBS 144469</strain>
    </source>
</reference>
<accession>A0A8H6II33</accession>
<gene>
    <name evidence="1" type="ORF">DFP72DRAFT_324514</name>
</gene>
<evidence type="ECO:0000313" key="2">
    <source>
        <dbReference type="Proteomes" id="UP000521943"/>
    </source>
</evidence>
<comment type="caution">
    <text evidence="1">The sequence shown here is derived from an EMBL/GenBank/DDBJ whole genome shotgun (WGS) entry which is preliminary data.</text>
</comment>
<dbReference type="Proteomes" id="UP000521943">
    <property type="component" value="Unassembled WGS sequence"/>
</dbReference>
<dbReference type="EMBL" id="JACGCI010000003">
    <property type="protein sequence ID" value="KAF6764864.1"/>
    <property type="molecule type" value="Genomic_DNA"/>
</dbReference>
<proteinExistence type="predicted"/>
<dbReference type="AlphaFoldDB" id="A0A8H6II33"/>
<evidence type="ECO:0000313" key="1">
    <source>
        <dbReference type="EMBL" id="KAF6764864.1"/>
    </source>
</evidence>
<keyword evidence="2" id="KW-1185">Reference proteome</keyword>
<organism evidence="1 2">
    <name type="scientific">Ephemerocybe angulata</name>
    <dbReference type="NCBI Taxonomy" id="980116"/>
    <lineage>
        <taxon>Eukaryota</taxon>
        <taxon>Fungi</taxon>
        <taxon>Dikarya</taxon>
        <taxon>Basidiomycota</taxon>
        <taxon>Agaricomycotina</taxon>
        <taxon>Agaricomycetes</taxon>
        <taxon>Agaricomycetidae</taxon>
        <taxon>Agaricales</taxon>
        <taxon>Agaricineae</taxon>
        <taxon>Psathyrellaceae</taxon>
        <taxon>Ephemerocybe</taxon>
    </lineage>
</organism>